<dbReference type="SMART" id="SM01340">
    <property type="entry name" value="DNA_mis_repair"/>
    <property type="match status" value="1"/>
</dbReference>
<dbReference type="GO" id="GO:0006298">
    <property type="term" value="P:mismatch repair"/>
    <property type="evidence" value="ECO:0007669"/>
    <property type="project" value="InterPro"/>
</dbReference>
<protein>
    <submittedName>
        <fullName evidence="3">Putative DNA mismatch repair protein mutl protein</fullName>
    </submittedName>
</protein>
<evidence type="ECO:0000313" key="3">
    <source>
        <dbReference type="EMBL" id="GAP83390.2"/>
    </source>
</evidence>
<keyword evidence="4" id="KW-1185">Reference proteome</keyword>
<sequence>MAVKDAKKNLDKVQELLRTYAMARPQLKLQFKIQQPQTKIWSYSPKHNTNVVEAALQLFGAEVASKCFLQTFQAGGSSTVCALPARGTLLPVTNNFALEAFIAKPDVNLEKVPKRHYFSVDGRPINPGRGIAKRLLNIYLEHLKCSQLVRGVSDCFIRLDMRCPTGSYDANIEPTKDDVLFSDEQGILDAFRQICVKTFKPGIEGHKNTLNTTNTQANNIQATKSLRSVVSDQRPFEGQASITFKPINAGNISNIRQSSGASGPQDGAFLANKAGKCEMLIDPNECPGRNNQQRHQAIRVPLTPRDTIRVEHANDYHLSPREGTKVMGLNNEMPFNSDPPLRNTPLSPLTPERPILHHSLAPPRDLDVPGNHKGLERTKLHCPRRSIAPNVPYRNPMANHSDNRPQGVPATPPRRRRRKQPPWTPPSSVEKDHHIERSRINPTQTKDADGFKQTRILFNSVQPNRQQSEAQGGVPQTQMWSRGPCGLGANALLNMENIFSTAKQNLQYQLESDQTKADNRKETQQCLQQISRQGQPFGILHANTFKNNEDQQTHQEPITTSLPTGDPRAYLLRRQKSMTEEERCGQPKKLRRMNSSLLPFENIPTDSQTLSLAWTISIDGPVLENLIRSIRKYDEYVICGTVVDGIDMSLADGREVESRLKKLLTEQKENINQGDGGNGGVIINLQATLKGKGVLGELMA</sequence>
<dbReference type="Pfam" id="PF01119">
    <property type="entry name" value="DNA_mis_repair"/>
    <property type="match status" value="1"/>
</dbReference>
<feature type="domain" description="DNA mismatch repair protein S5" evidence="2">
    <location>
        <begin position="55"/>
        <end position="200"/>
    </location>
</feature>
<dbReference type="AlphaFoldDB" id="A0A1S7UJH0"/>
<proteinExistence type="predicted"/>
<dbReference type="PANTHER" id="PTHR10073:SF41">
    <property type="entry name" value="MISMATCH REPAIR PROTEIN, PUTATIVE (AFU_ORTHOLOGUE AFUA_8G05820)-RELATED"/>
    <property type="match status" value="1"/>
</dbReference>
<dbReference type="GO" id="GO:0016887">
    <property type="term" value="F:ATP hydrolysis activity"/>
    <property type="evidence" value="ECO:0007669"/>
    <property type="project" value="InterPro"/>
</dbReference>
<dbReference type="SUPFAM" id="SSF54211">
    <property type="entry name" value="Ribosomal protein S5 domain 2-like"/>
    <property type="match status" value="1"/>
</dbReference>
<evidence type="ECO:0000313" key="4">
    <source>
        <dbReference type="Proteomes" id="UP000054516"/>
    </source>
</evidence>
<name>A0A1S7UJH0_ROSNE</name>
<dbReference type="Proteomes" id="UP000054516">
    <property type="component" value="Unassembled WGS sequence"/>
</dbReference>
<dbReference type="InterPro" id="IPR014721">
    <property type="entry name" value="Ribsml_uS5_D2-typ_fold_subgr"/>
</dbReference>
<dbReference type="OMA" id="GIAICTR"/>
<dbReference type="PANTHER" id="PTHR10073">
    <property type="entry name" value="DNA MISMATCH REPAIR PROTEIN MLH, PMS, MUTL"/>
    <property type="match status" value="1"/>
</dbReference>
<gene>
    <name evidence="3" type="ORF">SAMD00023353_0202560</name>
</gene>
<feature type="compositionally biased region" description="Basic and acidic residues" evidence="1">
    <location>
        <begin position="429"/>
        <end position="439"/>
    </location>
</feature>
<dbReference type="GO" id="GO:0005524">
    <property type="term" value="F:ATP binding"/>
    <property type="evidence" value="ECO:0007669"/>
    <property type="project" value="InterPro"/>
</dbReference>
<accession>A0A1S7UJH0</accession>
<evidence type="ECO:0000259" key="2">
    <source>
        <dbReference type="SMART" id="SM01340"/>
    </source>
</evidence>
<dbReference type="InterPro" id="IPR013507">
    <property type="entry name" value="DNA_mismatch_S5_2-like"/>
</dbReference>
<organism evidence="3">
    <name type="scientific">Rosellinia necatrix</name>
    <name type="common">White root-rot fungus</name>
    <dbReference type="NCBI Taxonomy" id="77044"/>
    <lineage>
        <taxon>Eukaryota</taxon>
        <taxon>Fungi</taxon>
        <taxon>Dikarya</taxon>
        <taxon>Ascomycota</taxon>
        <taxon>Pezizomycotina</taxon>
        <taxon>Sordariomycetes</taxon>
        <taxon>Xylariomycetidae</taxon>
        <taxon>Xylariales</taxon>
        <taxon>Xylariaceae</taxon>
        <taxon>Rosellinia</taxon>
    </lineage>
</organism>
<dbReference type="OrthoDB" id="10263226at2759"/>
<dbReference type="GO" id="GO:0140664">
    <property type="term" value="F:ATP-dependent DNA damage sensor activity"/>
    <property type="evidence" value="ECO:0007669"/>
    <property type="project" value="InterPro"/>
</dbReference>
<dbReference type="STRING" id="77044.A0A1S7UJH0"/>
<dbReference type="Gene3D" id="3.30.230.10">
    <property type="match status" value="1"/>
</dbReference>
<evidence type="ECO:0000256" key="1">
    <source>
        <dbReference type="SAM" id="MobiDB-lite"/>
    </source>
</evidence>
<dbReference type="InterPro" id="IPR020568">
    <property type="entry name" value="Ribosomal_Su5_D2-typ_SF"/>
</dbReference>
<feature type="region of interest" description="Disordered" evidence="1">
    <location>
        <begin position="318"/>
        <end position="451"/>
    </location>
</feature>
<dbReference type="GO" id="GO:0030983">
    <property type="term" value="F:mismatched DNA binding"/>
    <property type="evidence" value="ECO:0007669"/>
    <property type="project" value="InterPro"/>
</dbReference>
<dbReference type="InterPro" id="IPR038973">
    <property type="entry name" value="MutL/Mlh/Pms-like"/>
</dbReference>
<dbReference type="GO" id="GO:0032389">
    <property type="term" value="C:MutLalpha complex"/>
    <property type="evidence" value="ECO:0007669"/>
    <property type="project" value="TreeGrafter"/>
</dbReference>
<reference evidence="3" key="1">
    <citation type="submission" date="2016-03" db="EMBL/GenBank/DDBJ databases">
        <title>Draft genome sequence of Rosellinia necatrix.</title>
        <authorList>
            <person name="Kanematsu S."/>
        </authorList>
    </citation>
    <scope>NUCLEOTIDE SEQUENCE [LARGE SCALE GENOMIC DNA]</scope>
    <source>
        <strain evidence="3">W97</strain>
    </source>
</reference>
<dbReference type="EMBL" id="DF977447">
    <property type="protein sequence ID" value="GAP83390.2"/>
    <property type="molecule type" value="Genomic_DNA"/>
</dbReference>